<keyword evidence="1" id="KW-0503">Monooxygenase</keyword>
<dbReference type="Gene3D" id="2.70.50.70">
    <property type="match status" value="2"/>
</dbReference>
<protein>
    <submittedName>
        <fullName evidence="1">Lytic polysaccharide monooxygenase</fullName>
    </submittedName>
</protein>
<dbReference type="GO" id="GO:0004497">
    <property type="term" value="F:monooxygenase activity"/>
    <property type="evidence" value="ECO:0007669"/>
    <property type="project" value="UniProtKB-KW"/>
</dbReference>
<dbReference type="OrthoDB" id="2342176at2759"/>
<sequence length="325" mass="34028">MLSLLLLIATAVQAHMHLNYPPTFNASNNPHTTGTGDPYLNYPYGCCGRTIPMPCRGYLDLIELPEGAPVATWAAGSVQNFNLTGIGNHYGGSCQVGFSVDKGTTFQVATSYEGNCPHRNNGDGPDGQNFNFTVPADIPTGNVIFAWTWINREQEFNMNCASVTVTDAGDPEQQPPASSIAANSTIAATPSTAAAASSTAPAQPSSSSTYMLQGCSCACAADGCTCKCAGPNAARSLVQRKAHLQHLQRLRQIDNGAVSASQLKRAAAAVSYASRPQMLFADIDNGCESVKTTAELKYPNPGPDVVQGDGVYPLALPTPAGKCGY</sequence>
<keyword evidence="1" id="KW-0560">Oxidoreductase</keyword>
<evidence type="ECO:0000313" key="2">
    <source>
        <dbReference type="Proteomes" id="UP000250140"/>
    </source>
</evidence>
<organism evidence="1 2">
    <name type="scientific">Glonium stellatum</name>
    <dbReference type="NCBI Taxonomy" id="574774"/>
    <lineage>
        <taxon>Eukaryota</taxon>
        <taxon>Fungi</taxon>
        <taxon>Dikarya</taxon>
        <taxon>Ascomycota</taxon>
        <taxon>Pezizomycotina</taxon>
        <taxon>Dothideomycetes</taxon>
        <taxon>Pleosporomycetidae</taxon>
        <taxon>Gloniales</taxon>
        <taxon>Gloniaceae</taxon>
        <taxon>Glonium</taxon>
    </lineage>
</organism>
<reference evidence="1 2" key="1">
    <citation type="journal article" date="2016" name="Nat. Commun.">
        <title>Ectomycorrhizal ecology is imprinted in the genome of the dominant symbiotic fungus Cenococcum geophilum.</title>
        <authorList>
            <consortium name="DOE Joint Genome Institute"/>
            <person name="Peter M."/>
            <person name="Kohler A."/>
            <person name="Ohm R.A."/>
            <person name="Kuo A."/>
            <person name="Krutzmann J."/>
            <person name="Morin E."/>
            <person name="Arend M."/>
            <person name="Barry K.W."/>
            <person name="Binder M."/>
            <person name="Choi C."/>
            <person name="Clum A."/>
            <person name="Copeland A."/>
            <person name="Grisel N."/>
            <person name="Haridas S."/>
            <person name="Kipfer T."/>
            <person name="LaButti K."/>
            <person name="Lindquist E."/>
            <person name="Lipzen A."/>
            <person name="Maire R."/>
            <person name="Meier B."/>
            <person name="Mihaltcheva S."/>
            <person name="Molinier V."/>
            <person name="Murat C."/>
            <person name="Poggeler S."/>
            <person name="Quandt C.A."/>
            <person name="Sperisen C."/>
            <person name="Tritt A."/>
            <person name="Tisserant E."/>
            <person name="Crous P.W."/>
            <person name="Henrissat B."/>
            <person name="Nehls U."/>
            <person name="Egli S."/>
            <person name="Spatafora J.W."/>
            <person name="Grigoriev I.V."/>
            <person name="Martin F.M."/>
        </authorList>
    </citation>
    <scope>NUCLEOTIDE SEQUENCE [LARGE SCALE GENOMIC DNA]</scope>
    <source>
        <strain evidence="1 2">CBS 207.34</strain>
    </source>
</reference>
<dbReference type="PANTHER" id="PTHR36182:SF1">
    <property type="entry name" value="PROTEIN, PUTATIVE (AFU_ORTHOLOGUE AFUA_6G10930)-RELATED"/>
    <property type="match status" value="1"/>
</dbReference>
<accession>A0A8E2ETL0</accession>
<dbReference type="PANTHER" id="PTHR36182">
    <property type="entry name" value="PROTEIN, PUTATIVE (AFU_ORTHOLOGUE AFUA_6G10930)-RELATED"/>
    <property type="match status" value="1"/>
</dbReference>
<dbReference type="AlphaFoldDB" id="A0A8E2ETL0"/>
<evidence type="ECO:0000313" key="1">
    <source>
        <dbReference type="EMBL" id="OCL04108.1"/>
    </source>
</evidence>
<dbReference type="EMBL" id="KV750598">
    <property type="protein sequence ID" value="OCL04108.1"/>
    <property type="molecule type" value="Genomic_DNA"/>
</dbReference>
<dbReference type="Proteomes" id="UP000250140">
    <property type="component" value="Unassembled WGS sequence"/>
</dbReference>
<gene>
    <name evidence="1" type="ORF">AOQ84DRAFT_301506</name>
</gene>
<proteinExistence type="predicted"/>
<name>A0A8E2ETL0_9PEZI</name>
<keyword evidence="2" id="KW-1185">Reference proteome</keyword>